<name>A0ABW9XM57_9BACL</name>
<dbReference type="RefSeq" id="WP_161742460.1">
    <property type="nucleotide sequence ID" value="NZ_JAAAMV010000003.1"/>
</dbReference>
<evidence type="ECO:0000256" key="5">
    <source>
        <dbReference type="SAM" id="SignalP"/>
    </source>
</evidence>
<feature type="signal peptide" evidence="5">
    <location>
        <begin position="1"/>
        <end position="21"/>
    </location>
</feature>
<dbReference type="InterPro" id="IPR050490">
    <property type="entry name" value="Bact_solute-bd_prot1"/>
</dbReference>
<reference evidence="6 7" key="1">
    <citation type="submission" date="2020-01" db="EMBL/GenBank/DDBJ databases">
        <title>Paenibacillus soybeanensis sp. nov. isolated from the nodules of soybean (Glycine max(L.) Merr).</title>
        <authorList>
            <person name="Wang H."/>
        </authorList>
    </citation>
    <scope>NUCLEOTIDE SEQUENCE [LARGE SCALE GENOMIC DNA]</scope>
    <source>
        <strain evidence="6 7">T1</strain>
    </source>
</reference>
<dbReference type="EMBL" id="JAAAMV010000003">
    <property type="protein sequence ID" value="NBD23715.1"/>
    <property type="molecule type" value="Genomic_DNA"/>
</dbReference>
<dbReference type="PANTHER" id="PTHR43649:SF31">
    <property type="entry name" value="SN-GLYCEROL-3-PHOSPHATE-BINDING PERIPLASMIC PROTEIN UGPB"/>
    <property type="match status" value="1"/>
</dbReference>
<comment type="caution">
    <text evidence="6">The sequence shown here is derived from an EMBL/GenBank/DDBJ whole genome shotgun (WGS) entry which is preliminary data.</text>
</comment>
<dbReference type="Gene3D" id="3.40.190.10">
    <property type="entry name" value="Periplasmic binding protein-like II"/>
    <property type="match status" value="1"/>
</dbReference>
<evidence type="ECO:0000256" key="3">
    <source>
        <dbReference type="ARBA" id="ARBA00022448"/>
    </source>
</evidence>
<comment type="subcellular location">
    <subcellularLocation>
        <location evidence="1">Cell envelope</location>
    </subcellularLocation>
</comment>
<dbReference type="InterPro" id="IPR006059">
    <property type="entry name" value="SBP"/>
</dbReference>
<gene>
    <name evidence="6" type="ORF">GT019_07520</name>
</gene>
<sequence length="450" mass="48345">MKAVKFGTVSAALLLVGGMLAGCGGNGDNGGNAGGTGNTGNGAGGSGNGAGAEKVEVTLMTWESQDMNNRIMEAMKPFEEQNPGITVKLLPAPLSDYGVKLNGMIAAKQAPDIFELGNDMMLQDQAQNLLYDWTSQADADQEFMSGFYPGVADSWHVDGKVYGLPGLLNTYGIFYNKKLFQDAGLPEPKPGWTYDDFFAAMEKLASKKGGVQQYGYYGRPDPFMVSTYSVSAGGAPFADSIVNPTKVEVSSQFVELVTRYQKAIADGAMNPPTFDLTNVMGPFKDGKVPMTYQGQWIADDLIRNAPDLQWGFAPMPTKNAQSEIYDAVGWASPASIKHPDAVWKVLKYLDSTMYQQVLPQTPVAPSAFQASASAYYDALKKAGHQDLADAIDYILKSPNTQPIRFLPSWAGKANPFIDTVWNNVLSGKGGEKELQGMADKINAVIQAAAK</sequence>
<evidence type="ECO:0000256" key="4">
    <source>
        <dbReference type="ARBA" id="ARBA00022729"/>
    </source>
</evidence>
<feature type="chain" id="PRO_5045224232" evidence="5">
    <location>
        <begin position="22"/>
        <end position="450"/>
    </location>
</feature>
<dbReference type="PANTHER" id="PTHR43649">
    <property type="entry name" value="ARABINOSE-BINDING PROTEIN-RELATED"/>
    <property type="match status" value="1"/>
</dbReference>
<organism evidence="6 7">
    <name type="scientific">Paenibacillus glycinis</name>
    <dbReference type="NCBI Taxonomy" id="2697035"/>
    <lineage>
        <taxon>Bacteria</taxon>
        <taxon>Bacillati</taxon>
        <taxon>Bacillota</taxon>
        <taxon>Bacilli</taxon>
        <taxon>Bacillales</taxon>
        <taxon>Paenibacillaceae</taxon>
        <taxon>Paenibacillus</taxon>
    </lineage>
</organism>
<evidence type="ECO:0000256" key="1">
    <source>
        <dbReference type="ARBA" id="ARBA00004196"/>
    </source>
</evidence>
<keyword evidence="7" id="KW-1185">Reference proteome</keyword>
<evidence type="ECO:0000313" key="7">
    <source>
        <dbReference type="Proteomes" id="UP000665561"/>
    </source>
</evidence>
<evidence type="ECO:0000313" key="6">
    <source>
        <dbReference type="EMBL" id="NBD23715.1"/>
    </source>
</evidence>
<accession>A0ABW9XM57</accession>
<proteinExistence type="inferred from homology"/>
<dbReference type="CDD" id="cd13585">
    <property type="entry name" value="PBP2_TMBP_like"/>
    <property type="match status" value="1"/>
</dbReference>
<comment type="similarity">
    <text evidence="2">Belongs to the bacterial solute-binding protein 1 family.</text>
</comment>
<keyword evidence="3" id="KW-0813">Transport</keyword>
<keyword evidence="4 5" id="KW-0732">Signal</keyword>
<dbReference type="Proteomes" id="UP000665561">
    <property type="component" value="Unassembled WGS sequence"/>
</dbReference>
<dbReference type="Pfam" id="PF13416">
    <property type="entry name" value="SBP_bac_8"/>
    <property type="match status" value="1"/>
</dbReference>
<dbReference type="PROSITE" id="PS51257">
    <property type="entry name" value="PROKAR_LIPOPROTEIN"/>
    <property type="match status" value="1"/>
</dbReference>
<dbReference type="SUPFAM" id="SSF53850">
    <property type="entry name" value="Periplasmic binding protein-like II"/>
    <property type="match status" value="1"/>
</dbReference>
<evidence type="ECO:0000256" key="2">
    <source>
        <dbReference type="ARBA" id="ARBA00008520"/>
    </source>
</evidence>
<protein>
    <submittedName>
        <fullName evidence="6">Extracellular solute-binding protein</fullName>
    </submittedName>
</protein>